<reference evidence="1 2" key="1">
    <citation type="submission" date="2021-06" db="EMBL/GenBank/DDBJ databases">
        <authorList>
            <person name="Sun Q."/>
            <person name="Li D."/>
        </authorList>
    </citation>
    <scope>NUCLEOTIDE SEQUENCE [LARGE SCALE GENOMIC DNA]</scope>
    <source>
        <strain evidence="1 2">N19</strain>
    </source>
</reference>
<dbReference type="Proteomes" id="UP001196301">
    <property type="component" value="Unassembled WGS sequence"/>
</dbReference>
<dbReference type="PROSITE" id="PS00923">
    <property type="entry name" value="ASP_GLU_RACEMASE_1"/>
    <property type="match status" value="1"/>
</dbReference>
<dbReference type="GO" id="GO:0016853">
    <property type="term" value="F:isomerase activity"/>
    <property type="evidence" value="ECO:0007669"/>
    <property type="project" value="UniProtKB-KW"/>
</dbReference>
<evidence type="ECO:0000313" key="1">
    <source>
        <dbReference type="EMBL" id="MBU5337028.1"/>
    </source>
</evidence>
<dbReference type="NCBIfam" id="TIGR00035">
    <property type="entry name" value="asp_race"/>
    <property type="match status" value="1"/>
</dbReference>
<dbReference type="Pfam" id="PF01177">
    <property type="entry name" value="Asp_Glu_race"/>
    <property type="match status" value="1"/>
</dbReference>
<dbReference type="PROSITE" id="PS00924">
    <property type="entry name" value="ASP_GLU_RACEMASE_2"/>
    <property type="match status" value="1"/>
</dbReference>
<dbReference type="InterPro" id="IPR033134">
    <property type="entry name" value="Asp/Glu_racemase_AS_2"/>
</dbReference>
<dbReference type="EMBL" id="JAHLOQ010000036">
    <property type="protein sequence ID" value="MBU5337028.1"/>
    <property type="molecule type" value="Genomic_DNA"/>
</dbReference>
<dbReference type="InterPro" id="IPR018187">
    <property type="entry name" value="Asp/Glu_racemase_AS_1"/>
</dbReference>
<name>A0ABS6DYV2_9FIRM</name>
<keyword evidence="2" id="KW-1185">Reference proteome</keyword>
<proteinExistence type="predicted"/>
<accession>A0ABS6DYV2</accession>
<dbReference type="PANTHER" id="PTHR21198">
    <property type="entry name" value="GLUTAMATE RACEMASE"/>
    <property type="match status" value="1"/>
</dbReference>
<gene>
    <name evidence="1" type="ORF">KQI20_11305</name>
</gene>
<dbReference type="InterPro" id="IPR015942">
    <property type="entry name" value="Asp/Glu/hydantoin_racemase"/>
</dbReference>
<protein>
    <submittedName>
        <fullName evidence="1">Amino acid racemase</fullName>
        <ecNumber evidence="1">5.1.1.-</ecNumber>
    </submittedName>
</protein>
<dbReference type="RefSeq" id="WP_216571175.1">
    <property type="nucleotide sequence ID" value="NZ_JAHLOQ010000036.1"/>
</dbReference>
<organism evidence="1 2">
    <name type="scientific">Intestinibacter bartlettii</name>
    <dbReference type="NCBI Taxonomy" id="261299"/>
    <lineage>
        <taxon>Bacteria</taxon>
        <taxon>Bacillati</taxon>
        <taxon>Bacillota</taxon>
        <taxon>Clostridia</taxon>
        <taxon>Peptostreptococcales</taxon>
        <taxon>Peptostreptococcaceae</taxon>
        <taxon>Intestinibacter</taxon>
    </lineage>
</organism>
<comment type="caution">
    <text evidence="1">The sequence shown here is derived from an EMBL/GenBank/DDBJ whole genome shotgun (WGS) entry which is preliminary data.</text>
</comment>
<dbReference type="InterPro" id="IPR004380">
    <property type="entry name" value="Asp_race"/>
</dbReference>
<keyword evidence="1" id="KW-0413">Isomerase</keyword>
<evidence type="ECO:0000313" key="2">
    <source>
        <dbReference type="Proteomes" id="UP001196301"/>
    </source>
</evidence>
<sequence length="237" mass="26805">MENITVGVMGGLGPMASVYFYKMVVDMTDAKTDQEHVDMVITNRATTPDRSAYILGQSDENPAYTLVSDAKKLEQFGVNFIVITCNTAHYFYDKINESVDIPVLSIVEETVKYAKENGHKKLGIMATTGNIKTKLYQDMCKRFDVECFILDDERQQQVMEIIYDDIKSGKPADMNKFNKLVNHFKQNGCDGIILGCTELSILKNDNNLGNDLYIDSLEVLARQTIIKSNRKVKEIFV</sequence>
<dbReference type="EC" id="5.1.1.-" evidence="1"/>
<dbReference type="PANTHER" id="PTHR21198:SF7">
    <property type="entry name" value="ASPARTATE-GLUTAMATE RACEMASE FAMILY"/>
    <property type="match status" value="1"/>
</dbReference>